<dbReference type="EMBL" id="JAVRHN010000008">
    <property type="protein sequence ID" value="MDT0686997.1"/>
    <property type="molecule type" value="Genomic_DNA"/>
</dbReference>
<reference evidence="1 2" key="1">
    <citation type="submission" date="2023-09" db="EMBL/GenBank/DDBJ databases">
        <authorList>
            <person name="Rey-Velasco X."/>
        </authorList>
    </citation>
    <scope>NUCLEOTIDE SEQUENCE [LARGE SCALE GENOMIC DNA]</scope>
    <source>
        <strain evidence="1 2">F225</strain>
    </source>
</reference>
<evidence type="ECO:0000313" key="1">
    <source>
        <dbReference type="EMBL" id="MDT0686997.1"/>
    </source>
</evidence>
<name>A0ABU3DV84_9FLAO</name>
<accession>A0ABU3DV84</accession>
<evidence type="ECO:0000313" key="2">
    <source>
        <dbReference type="Proteomes" id="UP001253848"/>
    </source>
</evidence>
<proteinExistence type="predicted"/>
<dbReference type="Proteomes" id="UP001253848">
    <property type="component" value="Unassembled WGS sequence"/>
</dbReference>
<gene>
    <name evidence="1" type="ORF">RM541_11535</name>
</gene>
<protein>
    <submittedName>
        <fullName evidence="1">Uncharacterized protein</fullName>
    </submittedName>
</protein>
<sequence>MGKIVFKRLVEVQILHDYFLTMGDGISFFQRNKKEKEELLTQRINRGLYSAGSIFKISPITANKLRDNKILFAETSSGFILGVEVDEVIEAGELRFKPVHDISKKLDLSFSLTTKLPFFKSFTNLELEKSLPSINYFTNKKATLLNENTVPAYTSMPLTKTAPAHQAGETYEMGTILDFGGTIREANQRTDGNDPAHWEDIDDRRFVTRADKVLLPHNFKIKFKDYQLVTQLEVSLEDTGNNKIKKIVKNSAEPFKDISLNFSKIDENDKDSPNIPSGIYYLNLKINGATEIVYSILLDNDLYDYQNFGVVELGFEEVNSPYSLLDTQGFLKTKIEAGGQKVSHPIFEIRLKNRRSYWRYKKNTDFTPSEIAATSNHLEVAASNILVAKKPKALTETLLPFKNGTNLLLPTPKVAGIRVENEKIYSDIHINQSNGLLKI</sequence>
<organism evidence="1 2">
    <name type="scientific">Autumnicola psychrophila</name>
    <dbReference type="NCBI Taxonomy" id="3075592"/>
    <lineage>
        <taxon>Bacteria</taxon>
        <taxon>Pseudomonadati</taxon>
        <taxon>Bacteroidota</taxon>
        <taxon>Flavobacteriia</taxon>
        <taxon>Flavobacteriales</taxon>
        <taxon>Flavobacteriaceae</taxon>
        <taxon>Autumnicola</taxon>
    </lineage>
</organism>
<dbReference type="RefSeq" id="WP_311500302.1">
    <property type="nucleotide sequence ID" value="NZ_JAVRHN010000008.1"/>
</dbReference>
<comment type="caution">
    <text evidence="1">The sequence shown here is derived from an EMBL/GenBank/DDBJ whole genome shotgun (WGS) entry which is preliminary data.</text>
</comment>
<keyword evidence="2" id="KW-1185">Reference proteome</keyword>